<evidence type="ECO:0000256" key="1">
    <source>
        <dbReference type="SAM" id="Phobius"/>
    </source>
</evidence>
<sequence length="554" mass="64081">MKKFFKIFKYFLLVVFAFLLISVVVYLLDVTVNKPEVEISELETIVRVKVSENHYLLGNNWLKKNQYGTWEMYLEGSAYDRGVAFGKLTKELHKQKETAFINEIKNRVPNESFLTFLKYTVGWINRDLDDYIPEEYLAEIYGASIYMTDDYDNVGPKFNRLLNYHAAHDIGHALQNMNMVGCTAFASWDEQNESEQLLIGRNFDFYFGQDFAKDKIIAYYNPDQGYKFMSVTWACFSGVVSGMNEKGLTVTLNSAKSKIPIKGKTPVSIIAREILQYASNIEEAYDIARKYDSFVSESFLIGSREDGKAGLIEKSQDQTELFLSDTTRMIVTNHFQGEKMVDLPENIEYRSEGVSDYRYKKVESLMDSLCRLSIEDYVFMLRDRNGLGKDQLGMGNEKAINQLIAHHSIIFSPFENKMWVAASPYSLGIFVEYDMMSFFIDEKSDQLNIEQDSFLTSTQYKDYTYFLKIKEAIQVFLSTGNEFSLNEEQIARFIDSNEESFLTYYYLGDYYKAKGKYQLAIESYKVGLTKNVAKKSEFEHMKNGISESLAMIKE</sequence>
<evidence type="ECO:0000313" key="4">
    <source>
        <dbReference type="Proteomes" id="UP000559010"/>
    </source>
</evidence>
<dbReference type="EMBL" id="JABBNU010000003">
    <property type="protein sequence ID" value="NMM47877.1"/>
    <property type="molecule type" value="Genomic_DNA"/>
</dbReference>
<keyword evidence="1" id="KW-1133">Transmembrane helix</keyword>
<dbReference type="AlphaFoldDB" id="A0A848IU61"/>
<dbReference type="NCBIfam" id="NF040521">
    <property type="entry name" value="C45_proenzyme"/>
    <property type="match status" value="1"/>
</dbReference>
<dbReference type="Proteomes" id="UP000559010">
    <property type="component" value="Unassembled WGS sequence"/>
</dbReference>
<gene>
    <name evidence="3" type="ORF">HH304_05655</name>
</gene>
<feature type="transmembrane region" description="Helical" evidence="1">
    <location>
        <begin position="7"/>
        <end position="28"/>
    </location>
</feature>
<dbReference type="Gene3D" id="1.25.40.10">
    <property type="entry name" value="Tetratricopeptide repeat domain"/>
    <property type="match status" value="1"/>
</dbReference>
<dbReference type="Gene3D" id="3.60.60.10">
    <property type="entry name" value="Penicillin V Acylase, Chain A"/>
    <property type="match status" value="1"/>
</dbReference>
<dbReference type="RefSeq" id="WP_169678839.1">
    <property type="nucleotide sequence ID" value="NZ_JABBNU010000003.1"/>
</dbReference>
<keyword evidence="1" id="KW-0472">Membrane</keyword>
<comment type="caution">
    <text evidence="3">The sequence shown here is derived from an EMBL/GenBank/DDBJ whole genome shotgun (WGS) entry which is preliminary data.</text>
</comment>
<dbReference type="InterPro" id="IPR047803">
    <property type="entry name" value="DCD1A/B-like"/>
</dbReference>
<dbReference type="InterPro" id="IPR047794">
    <property type="entry name" value="C45_proenzyme-like"/>
</dbReference>
<keyword evidence="4" id="KW-1185">Reference proteome</keyword>
<protein>
    <submittedName>
        <fullName evidence="3">Peptidase C45</fullName>
    </submittedName>
</protein>
<name>A0A848IU61_9BACT</name>
<evidence type="ECO:0000259" key="2">
    <source>
        <dbReference type="Pfam" id="PF03417"/>
    </source>
</evidence>
<dbReference type="PANTHER" id="PTHR35190">
    <property type="entry name" value="PROTEIN DCD1B"/>
    <property type="match status" value="1"/>
</dbReference>
<reference evidence="3 4" key="1">
    <citation type="submission" date="2020-04" db="EMBL/GenBank/DDBJ databases">
        <title>Flammeovirgaceae bacterium KN852 isolated from deep sea.</title>
        <authorList>
            <person name="Zhang D.-C."/>
        </authorList>
    </citation>
    <scope>NUCLEOTIDE SEQUENCE [LARGE SCALE GENOMIC DNA]</scope>
    <source>
        <strain evidence="3 4">KN852</strain>
    </source>
</reference>
<feature type="domain" description="Peptidase C45 hydrolase" evidence="2">
    <location>
        <begin position="193"/>
        <end position="421"/>
    </location>
</feature>
<proteinExistence type="predicted"/>
<dbReference type="Pfam" id="PF03417">
    <property type="entry name" value="AAT"/>
    <property type="match status" value="1"/>
</dbReference>
<keyword evidence="1" id="KW-0812">Transmembrane</keyword>
<dbReference type="InterPro" id="IPR005079">
    <property type="entry name" value="Peptidase_C45_hydrolase"/>
</dbReference>
<dbReference type="PANTHER" id="PTHR35190:SF1">
    <property type="entry name" value="PEPTIDASE C45 HYDROLASE DOMAIN-CONTAINING PROTEIN"/>
    <property type="match status" value="1"/>
</dbReference>
<dbReference type="InterPro" id="IPR011990">
    <property type="entry name" value="TPR-like_helical_dom_sf"/>
</dbReference>
<organism evidence="3 4">
    <name type="scientific">Marinigracilibium pacificum</name>
    <dbReference type="NCBI Taxonomy" id="2729599"/>
    <lineage>
        <taxon>Bacteria</taxon>
        <taxon>Pseudomonadati</taxon>
        <taxon>Bacteroidota</taxon>
        <taxon>Cytophagia</taxon>
        <taxon>Cytophagales</taxon>
        <taxon>Flammeovirgaceae</taxon>
        <taxon>Marinigracilibium</taxon>
    </lineage>
</organism>
<accession>A0A848IU61</accession>
<evidence type="ECO:0000313" key="3">
    <source>
        <dbReference type="EMBL" id="NMM47877.1"/>
    </source>
</evidence>